<evidence type="ECO:0000313" key="2">
    <source>
        <dbReference type="Proteomes" id="UP001056120"/>
    </source>
</evidence>
<comment type="caution">
    <text evidence="1">The sequence shown here is derived from an EMBL/GenBank/DDBJ whole genome shotgun (WGS) entry which is preliminary data.</text>
</comment>
<protein>
    <submittedName>
        <fullName evidence="1">Uncharacterized protein</fullName>
    </submittedName>
</protein>
<organism evidence="1 2">
    <name type="scientific">Smallanthus sonchifolius</name>
    <dbReference type="NCBI Taxonomy" id="185202"/>
    <lineage>
        <taxon>Eukaryota</taxon>
        <taxon>Viridiplantae</taxon>
        <taxon>Streptophyta</taxon>
        <taxon>Embryophyta</taxon>
        <taxon>Tracheophyta</taxon>
        <taxon>Spermatophyta</taxon>
        <taxon>Magnoliopsida</taxon>
        <taxon>eudicotyledons</taxon>
        <taxon>Gunneridae</taxon>
        <taxon>Pentapetalae</taxon>
        <taxon>asterids</taxon>
        <taxon>campanulids</taxon>
        <taxon>Asterales</taxon>
        <taxon>Asteraceae</taxon>
        <taxon>Asteroideae</taxon>
        <taxon>Heliantheae alliance</taxon>
        <taxon>Millerieae</taxon>
        <taxon>Smallanthus</taxon>
    </lineage>
</organism>
<sequence length="319" mass="35609">MRCKNHYTDLSSIVGVCASCLRERLFPLLAAQEQAQPQAQTLEQKNCNPVIPRSVSPYISSRKTDNSASSIINQHNRDRHRHRHRHRSLPYRRFFSTPQVVPTTESYNPCRKKQHSFIGFSFLSNLFRSKKRNSNSDLDPDPRSSVSVSNYRGSCVCDDTATSAMSSPFWISNLKKQPYCSSKASTVSGAGAMRRQYCPDRGLSPVRYSDCDGAEDDFRDGSGGYETCESRKQTPWRTPAHPSVRCGGGHGKNVSGISFCLSPLVRASPCRRHWNQKGVAPVDGGEIRAPVKPNLSNAKAFCANRSRKIADFGRFATNR</sequence>
<proteinExistence type="predicted"/>
<accession>A0ACB9GW71</accession>
<reference evidence="1 2" key="2">
    <citation type="journal article" date="2022" name="Mol. Ecol. Resour.">
        <title>The genomes of chicory, endive, great burdock and yacon provide insights into Asteraceae paleo-polyploidization history and plant inulin production.</title>
        <authorList>
            <person name="Fan W."/>
            <person name="Wang S."/>
            <person name="Wang H."/>
            <person name="Wang A."/>
            <person name="Jiang F."/>
            <person name="Liu H."/>
            <person name="Zhao H."/>
            <person name="Xu D."/>
            <person name="Zhang Y."/>
        </authorList>
    </citation>
    <scope>NUCLEOTIDE SEQUENCE [LARGE SCALE GENOMIC DNA]</scope>
    <source>
        <strain evidence="2">cv. Yunnan</strain>
        <tissue evidence="1">Leaves</tissue>
    </source>
</reference>
<name>A0ACB9GW71_9ASTR</name>
<keyword evidence="2" id="KW-1185">Reference proteome</keyword>
<dbReference type="Proteomes" id="UP001056120">
    <property type="component" value="Linkage Group LG13"/>
</dbReference>
<gene>
    <name evidence="1" type="ORF">L1987_41947</name>
</gene>
<evidence type="ECO:0000313" key="1">
    <source>
        <dbReference type="EMBL" id="KAI3787461.1"/>
    </source>
</evidence>
<reference evidence="2" key="1">
    <citation type="journal article" date="2022" name="Mol. Ecol. Resour.">
        <title>The genomes of chicory, endive, great burdock and yacon provide insights into Asteraceae palaeo-polyploidization history and plant inulin production.</title>
        <authorList>
            <person name="Fan W."/>
            <person name="Wang S."/>
            <person name="Wang H."/>
            <person name="Wang A."/>
            <person name="Jiang F."/>
            <person name="Liu H."/>
            <person name="Zhao H."/>
            <person name="Xu D."/>
            <person name="Zhang Y."/>
        </authorList>
    </citation>
    <scope>NUCLEOTIDE SEQUENCE [LARGE SCALE GENOMIC DNA]</scope>
    <source>
        <strain evidence="2">cv. Yunnan</strain>
    </source>
</reference>
<dbReference type="EMBL" id="CM042030">
    <property type="protein sequence ID" value="KAI3787461.1"/>
    <property type="molecule type" value="Genomic_DNA"/>
</dbReference>